<organism evidence="1 2">
    <name type="scientific">Streptomyces muensis</name>
    <dbReference type="NCBI Taxonomy" id="1077944"/>
    <lineage>
        <taxon>Bacteria</taxon>
        <taxon>Bacillati</taxon>
        <taxon>Actinomycetota</taxon>
        <taxon>Actinomycetes</taxon>
        <taxon>Kitasatosporales</taxon>
        <taxon>Streptomycetaceae</taxon>
        <taxon>Streptomyces</taxon>
    </lineage>
</organism>
<reference evidence="1" key="1">
    <citation type="submission" date="2022-01" db="EMBL/GenBank/DDBJ databases">
        <title>Draft Genome Sequences of Seven Type Strains of the Genus Streptomyces.</title>
        <authorList>
            <person name="Aziz S."/>
            <person name="Coretto E."/>
            <person name="Chronakova A."/>
            <person name="Sproer C."/>
            <person name="Huber K."/>
            <person name="Nouioui I."/>
            <person name="Gross H."/>
        </authorList>
    </citation>
    <scope>NUCLEOTIDE SEQUENCE</scope>
    <source>
        <strain evidence="1">DSM 103493</strain>
    </source>
</reference>
<proteinExistence type="predicted"/>
<accession>A0A9X1TJT7</accession>
<sequence>MIRRPARCRIVNVPWVEGGIPRPMPEDVLAEFVFPSGRPLSPSLRAWLAYDTSLLERHQWFTPDGGFAPRPLDQVVSDEVGDFWGTEFSWLTGHFPESFLLPGGSDSRRILAVTEPDEEGE</sequence>
<keyword evidence="2" id="KW-1185">Reference proteome</keyword>
<gene>
    <name evidence="1" type="ORF">L0P92_04995</name>
</gene>
<protein>
    <submittedName>
        <fullName evidence="1">Uncharacterized protein</fullName>
    </submittedName>
</protein>
<dbReference type="RefSeq" id="WP_234761268.1">
    <property type="nucleotide sequence ID" value="NZ_JAKEIP010000010.1"/>
</dbReference>
<evidence type="ECO:0000313" key="1">
    <source>
        <dbReference type="EMBL" id="MCF1592929.1"/>
    </source>
</evidence>
<dbReference type="AlphaFoldDB" id="A0A9X1TJT7"/>
<evidence type="ECO:0000313" key="2">
    <source>
        <dbReference type="Proteomes" id="UP001139384"/>
    </source>
</evidence>
<comment type="caution">
    <text evidence="1">The sequence shown here is derived from an EMBL/GenBank/DDBJ whole genome shotgun (WGS) entry which is preliminary data.</text>
</comment>
<name>A0A9X1TJT7_STRM4</name>
<dbReference type="Proteomes" id="UP001139384">
    <property type="component" value="Unassembled WGS sequence"/>
</dbReference>
<dbReference type="EMBL" id="JAKEIP010000010">
    <property type="protein sequence ID" value="MCF1592929.1"/>
    <property type="molecule type" value="Genomic_DNA"/>
</dbReference>